<keyword evidence="3" id="KW-1185">Reference proteome</keyword>
<dbReference type="RefSeq" id="WP_093584473.1">
    <property type="nucleotide sequence ID" value="NZ_FPBA01000034.1"/>
</dbReference>
<evidence type="ECO:0000313" key="3">
    <source>
        <dbReference type="Proteomes" id="UP000199546"/>
    </source>
</evidence>
<organism evidence="2 3">
    <name type="scientific">Geodermatophilus amargosae</name>
    <dbReference type="NCBI Taxonomy" id="1296565"/>
    <lineage>
        <taxon>Bacteria</taxon>
        <taxon>Bacillati</taxon>
        <taxon>Actinomycetota</taxon>
        <taxon>Actinomycetes</taxon>
        <taxon>Geodermatophilales</taxon>
        <taxon>Geodermatophilaceae</taxon>
        <taxon>Geodermatophilus</taxon>
    </lineage>
</organism>
<feature type="region of interest" description="Disordered" evidence="1">
    <location>
        <begin position="22"/>
        <end position="47"/>
    </location>
</feature>
<gene>
    <name evidence="2" type="ORF">SAMN05660657_05332</name>
</gene>
<dbReference type="Proteomes" id="UP000199546">
    <property type="component" value="Unassembled WGS sequence"/>
</dbReference>
<sequence length="285" mass="29117">MLTAAALGLALWLVPTVVGESPGDEPAAGSTQSAEVAGLPPVPSTARMPEDQLRATISDLEDLVQGDPDAAGPETDEVLDTLRQVEVLGGGEQRSAAVVAHDAVGAAVAAGGLAAAVGQQVQEVLAGVAWPERLIDLVQTVGADPPAFGPAGPGLLDPLIALDHQVPADQTADRAAALLEDVRNAAERGELSEAFADAAVPTLQELADPGPHRALQDLLADAEQDPGAIGPASEEVLTSLRAIAELPVWPQGNEVAALLDLVRRDGQVTPTFREAVIPVLVPLAR</sequence>
<dbReference type="OrthoDB" id="5187820at2"/>
<accession>A0A1I7D5P8</accession>
<evidence type="ECO:0000256" key="1">
    <source>
        <dbReference type="SAM" id="MobiDB-lite"/>
    </source>
</evidence>
<dbReference type="EMBL" id="FPBA01000034">
    <property type="protein sequence ID" value="SFU06904.1"/>
    <property type="molecule type" value="Genomic_DNA"/>
</dbReference>
<evidence type="ECO:0000313" key="2">
    <source>
        <dbReference type="EMBL" id="SFU06904.1"/>
    </source>
</evidence>
<proteinExistence type="predicted"/>
<reference evidence="3" key="1">
    <citation type="submission" date="2016-10" db="EMBL/GenBank/DDBJ databases">
        <authorList>
            <person name="Varghese N."/>
            <person name="Submissions S."/>
        </authorList>
    </citation>
    <scope>NUCLEOTIDE SEQUENCE [LARGE SCALE GENOMIC DNA]</scope>
    <source>
        <strain evidence="3">DSM 46136</strain>
    </source>
</reference>
<name>A0A1I7D5P8_9ACTN</name>
<protein>
    <submittedName>
        <fullName evidence="2">Uncharacterized protein</fullName>
    </submittedName>
</protein>
<dbReference type="AlphaFoldDB" id="A0A1I7D5P8"/>